<feature type="compositionally biased region" description="Low complexity" evidence="1">
    <location>
        <begin position="137"/>
        <end position="161"/>
    </location>
</feature>
<proteinExistence type="predicted"/>
<sequence length="425" mass="45892">MATHPRLVNKQFNSPIGLYSSQNVQEILEKNTQILANGAVGIDFHDSNVGKPANLQNSAVLRMLEEEENRRRKGYAPGAGTAPKRVAWPPPNESGPDSPYIEQNAVSGQGGPQYPSQSPNLLQRQPLAAPNQPPATPNQRAILQPLDVSLSASSPLPSPTLNQSPRAFKPAQPSAPARPWAPVSRPAAQQVPQGRPSELSPGVQVCPCPEPYYPVPRPQVCPSPVPYSVQSQAQGAHSPGVQVLGSPVPYARAPASQGFSMPQGAAAQSAPKVQASRPFEPPPSTITLRPQAPVSQVSPPVYASQPATATIKVKVSAKHLRGDQKWPPEGVKEKMSREAENLNASNSFLSLQGGKHLRGDLKWPPENVKVQAEEENRLRIELAKGPVCRPRRPNKDYTSFFAQNALNSTYPGYKIPPGTQFFRQF</sequence>
<feature type="domain" description="Zasp-like motif" evidence="2">
    <location>
        <begin position="6"/>
        <end position="31"/>
    </location>
</feature>
<organism evidence="3 4">
    <name type="scientific">Phaedon cochleariae</name>
    <name type="common">Mustard beetle</name>
    <dbReference type="NCBI Taxonomy" id="80249"/>
    <lineage>
        <taxon>Eukaryota</taxon>
        <taxon>Metazoa</taxon>
        <taxon>Ecdysozoa</taxon>
        <taxon>Arthropoda</taxon>
        <taxon>Hexapoda</taxon>
        <taxon>Insecta</taxon>
        <taxon>Pterygota</taxon>
        <taxon>Neoptera</taxon>
        <taxon>Endopterygota</taxon>
        <taxon>Coleoptera</taxon>
        <taxon>Polyphaga</taxon>
        <taxon>Cucujiformia</taxon>
        <taxon>Chrysomeloidea</taxon>
        <taxon>Chrysomelidae</taxon>
        <taxon>Chrysomelinae</taxon>
        <taxon>Chrysomelini</taxon>
        <taxon>Phaedon</taxon>
    </lineage>
</organism>
<dbReference type="InterPro" id="IPR006643">
    <property type="entry name" value="Zasp-like_motif"/>
</dbReference>
<feature type="region of interest" description="Disordered" evidence="1">
    <location>
        <begin position="70"/>
        <end position="200"/>
    </location>
</feature>
<dbReference type="AlphaFoldDB" id="A0A9N9SN06"/>
<dbReference type="Proteomes" id="UP001153737">
    <property type="component" value="Chromosome 6"/>
</dbReference>
<evidence type="ECO:0000259" key="2">
    <source>
        <dbReference type="SMART" id="SM00735"/>
    </source>
</evidence>
<feature type="region of interest" description="Disordered" evidence="1">
    <location>
        <begin position="316"/>
        <end position="338"/>
    </location>
</feature>
<dbReference type="InterPro" id="IPR031847">
    <property type="entry name" value="PDLI1-4/Zasp-like_mid"/>
</dbReference>
<protein>
    <recommendedName>
        <fullName evidence="2">Zasp-like motif domain-containing protein</fullName>
    </recommendedName>
</protein>
<gene>
    <name evidence="3" type="ORF">PHAECO_LOCUS9809</name>
</gene>
<accession>A0A9N9SN06</accession>
<keyword evidence="4" id="KW-1185">Reference proteome</keyword>
<dbReference type="Pfam" id="PF15936">
    <property type="entry name" value="DUF4749"/>
    <property type="match status" value="1"/>
</dbReference>
<name>A0A9N9SN06_PHACE</name>
<feature type="compositionally biased region" description="Low complexity" evidence="1">
    <location>
        <begin position="290"/>
        <end position="302"/>
    </location>
</feature>
<feature type="region of interest" description="Disordered" evidence="1">
    <location>
        <begin position="254"/>
        <end position="302"/>
    </location>
</feature>
<reference evidence="3" key="1">
    <citation type="submission" date="2022-01" db="EMBL/GenBank/DDBJ databases">
        <authorList>
            <person name="King R."/>
        </authorList>
    </citation>
    <scope>NUCLEOTIDE SEQUENCE</scope>
</reference>
<evidence type="ECO:0000313" key="4">
    <source>
        <dbReference type="Proteomes" id="UP001153737"/>
    </source>
</evidence>
<evidence type="ECO:0000313" key="3">
    <source>
        <dbReference type="EMBL" id="CAG9823177.1"/>
    </source>
</evidence>
<reference evidence="3" key="2">
    <citation type="submission" date="2022-10" db="EMBL/GenBank/DDBJ databases">
        <authorList>
            <consortium name="ENA_rothamsted_submissions"/>
            <consortium name="culmorum"/>
            <person name="King R."/>
        </authorList>
    </citation>
    <scope>NUCLEOTIDE SEQUENCE</scope>
</reference>
<evidence type="ECO:0000256" key="1">
    <source>
        <dbReference type="SAM" id="MobiDB-lite"/>
    </source>
</evidence>
<dbReference type="SMART" id="SM00735">
    <property type="entry name" value="ZM"/>
    <property type="match status" value="1"/>
</dbReference>
<feature type="compositionally biased region" description="Basic and acidic residues" evidence="1">
    <location>
        <begin position="320"/>
        <end position="338"/>
    </location>
</feature>
<dbReference type="OrthoDB" id="1293114at2759"/>
<dbReference type="EMBL" id="OU896712">
    <property type="protein sequence ID" value="CAG9823177.1"/>
    <property type="molecule type" value="Genomic_DNA"/>
</dbReference>